<sequence length="91" mass="10376">MIFKGLDIWSCRTYCYNVHLYHFAKGRKDSGQELLLAWTGWCGFILIKKSSCSYFKVGEVSSAIGMSEEMTKKDLKFDVVAYYVLGNGLLD</sequence>
<dbReference type="AlphaFoldDB" id="A0A9R1XMV2"/>
<keyword evidence="2" id="KW-1185">Reference proteome</keyword>
<gene>
    <name evidence="1" type="ORF">LSAT_V11C300114550</name>
</gene>
<proteinExistence type="predicted"/>
<organism evidence="1 2">
    <name type="scientific">Lactuca sativa</name>
    <name type="common">Garden lettuce</name>
    <dbReference type="NCBI Taxonomy" id="4236"/>
    <lineage>
        <taxon>Eukaryota</taxon>
        <taxon>Viridiplantae</taxon>
        <taxon>Streptophyta</taxon>
        <taxon>Embryophyta</taxon>
        <taxon>Tracheophyta</taxon>
        <taxon>Spermatophyta</taxon>
        <taxon>Magnoliopsida</taxon>
        <taxon>eudicotyledons</taxon>
        <taxon>Gunneridae</taxon>
        <taxon>Pentapetalae</taxon>
        <taxon>asterids</taxon>
        <taxon>campanulids</taxon>
        <taxon>Asterales</taxon>
        <taxon>Asteraceae</taxon>
        <taxon>Cichorioideae</taxon>
        <taxon>Cichorieae</taxon>
        <taxon>Lactucinae</taxon>
        <taxon>Lactuca</taxon>
    </lineage>
</organism>
<accession>A0A9R1XMV2</accession>
<comment type="caution">
    <text evidence="1">The sequence shown here is derived from an EMBL/GenBank/DDBJ whole genome shotgun (WGS) entry which is preliminary data.</text>
</comment>
<protein>
    <submittedName>
        <fullName evidence="1">Uncharacterized protein</fullName>
    </submittedName>
</protein>
<name>A0A9R1XMV2_LACSA</name>
<dbReference type="Proteomes" id="UP000235145">
    <property type="component" value="Unassembled WGS sequence"/>
</dbReference>
<evidence type="ECO:0000313" key="1">
    <source>
        <dbReference type="EMBL" id="KAJ0215539.1"/>
    </source>
</evidence>
<dbReference type="EMBL" id="NBSK02000003">
    <property type="protein sequence ID" value="KAJ0215539.1"/>
    <property type="molecule type" value="Genomic_DNA"/>
</dbReference>
<reference evidence="1 2" key="1">
    <citation type="journal article" date="2017" name="Nat. Commun.">
        <title>Genome assembly with in vitro proximity ligation data and whole-genome triplication in lettuce.</title>
        <authorList>
            <person name="Reyes-Chin-Wo S."/>
            <person name="Wang Z."/>
            <person name="Yang X."/>
            <person name="Kozik A."/>
            <person name="Arikit S."/>
            <person name="Song C."/>
            <person name="Xia L."/>
            <person name="Froenicke L."/>
            <person name="Lavelle D.O."/>
            <person name="Truco M.J."/>
            <person name="Xia R."/>
            <person name="Zhu S."/>
            <person name="Xu C."/>
            <person name="Xu H."/>
            <person name="Xu X."/>
            <person name="Cox K."/>
            <person name="Korf I."/>
            <person name="Meyers B.C."/>
            <person name="Michelmore R.W."/>
        </authorList>
    </citation>
    <scope>NUCLEOTIDE SEQUENCE [LARGE SCALE GENOMIC DNA]</scope>
    <source>
        <strain evidence="2">cv. Salinas</strain>
        <tissue evidence="1">Seedlings</tissue>
    </source>
</reference>
<evidence type="ECO:0000313" key="2">
    <source>
        <dbReference type="Proteomes" id="UP000235145"/>
    </source>
</evidence>